<dbReference type="Proteomes" id="UP000244649">
    <property type="component" value="Unassembled WGS sequence"/>
</dbReference>
<evidence type="ECO:0000313" key="1">
    <source>
        <dbReference type="EMBL" id="PVE70460.1"/>
    </source>
</evidence>
<accession>A0A2T7WE26</accession>
<proteinExistence type="predicted"/>
<gene>
    <name evidence="1" type="ORF">DC432_10255</name>
</gene>
<protein>
    <submittedName>
        <fullName evidence="1">Uncharacterized protein</fullName>
    </submittedName>
</protein>
<name>A0A2T7WE26_MICTE</name>
<dbReference type="EMBL" id="QDFT01000023">
    <property type="protein sequence ID" value="PVE70460.1"/>
    <property type="molecule type" value="Genomic_DNA"/>
</dbReference>
<organism evidence="1 2">
    <name type="scientific">Microbacterium testaceum</name>
    <name type="common">Aureobacterium testaceum</name>
    <name type="synonym">Brevibacterium testaceum</name>
    <dbReference type="NCBI Taxonomy" id="2033"/>
    <lineage>
        <taxon>Bacteria</taxon>
        <taxon>Bacillati</taxon>
        <taxon>Actinomycetota</taxon>
        <taxon>Actinomycetes</taxon>
        <taxon>Micrococcales</taxon>
        <taxon>Microbacteriaceae</taxon>
        <taxon>Microbacterium</taxon>
    </lineage>
</organism>
<evidence type="ECO:0000313" key="2">
    <source>
        <dbReference type="Proteomes" id="UP000244649"/>
    </source>
</evidence>
<dbReference type="AlphaFoldDB" id="A0A2T7WE26"/>
<reference evidence="1 2" key="1">
    <citation type="submission" date="2018-04" db="EMBL/GenBank/DDBJ databases">
        <authorList>
            <person name="Go L.Y."/>
            <person name="Mitchell J.A."/>
        </authorList>
    </citation>
    <scope>NUCLEOTIDE SEQUENCE [LARGE SCALE GENOMIC DNA]</scope>
    <source>
        <strain evidence="1 2">TPD7010</strain>
    </source>
</reference>
<dbReference type="RefSeq" id="WP_116537810.1">
    <property type="nucleotide sequence ID" value="NZ_QDFT01000023.1"/>
</dbReference>
<sequence length="151" mass="15366">MMGISMIRTGLTVVTVALVFGLTSCYGGPSAADREARLTAALESGGSGVVGAKAVITPSAAGGLTVTVRLSPEGVEPGGREVAATTLSRVLDVTADNAADIRATSLYLYAEDQAGDDLSLRDAATDLGLQESLNGDSLTLVAEEWTSFAEE</sequence>
<comment type="caution">
    <text evidence="1">The sequence shown here is derived from an EMBL/GenBank/DDBJ whole genome shotgun (WGS) entry which is preliminary data.</text>
</comment>